<evidence type="ECO:0000259" key="7">
    <source>
        <dbReference type="PROSITE" id="PS51462"/>
    </source>
</evidence>
<evidence type="ECO:0000256" key="1">
    <source>
        <dbReference type="ARBA" id="ARBA00001936"/>
    </source>
</evidence>
<dbReference type="PANTHER" id="PTHR12318:SF0">
    <property type="entry name" value="ACYL-COENZYME A DIPHOSPHATASE NUDT19"/>
    <property type="match status" value="1"/>
</dbReference>
<comment type="cofactor">
    <cofactor evidence="1">
        <name>Mn(2+)</name>
        <dbReference type="ChEBI" id="CHEBI:29035"/>
    </cofactor>
</comment>
<dbReference type="EMBL" id="BMGG01000002">
    <property type="protein sequence ID" value="GGC55908.1"/>
    <property type="molecule type" value="Genomic_DNA"/>
</dbReference>
<evidence type="ECO:0000256" key="5">
    <source>
        <dbReference type="ARBA" id="ARBA00022842"/>
    </source>
</evidence>
<organism evidence="8 9">
    <name type="scientific">Chelatococcus reniformis</name>
    <dbReference type="NCBI Taxonomy" id="1494448"/>
    <lineage>
        <taxon>Bacteria</taxon>
        <taxon>Pseudomonadati</taxon>
        <taxon>Pseudomonadota</taxon>
        <taxon>Alphaproteobacteria</taxon>
        <taxon>Hyphomicrobiales</taxon>
        <taxon>Chelatococcaceae</taxon>
        <taxon>Chelatococcus</taxon>
    </lineage>
</organism>
<evidence type="ECO:0000313" key="9">
    <source>
        <dbReference type="Proteomes" id="UP000637002"/>
    </source>
</evidence>
<reference evidence="8" key="2">
    <citation type="submission" date="2020-09" db="EMBL/GenBank/DDBJ databases">
        <authorList>
            <person name="Sun Q."/>
            <person name="Zhou Y."/>
        </authorList>
    </citation>
    <scope>NUCLEOTIDE SEQUENCE</scope>
    <source>
        <strain evidence="8">CGMCC 1.12919</strain>
    </source>
</reference>
<feature type="domain" description="Nudix hydrolase" evidence="7">
    <location>
        <begin position="7"/>
        <end position="207"/>
    </location>
</feature>
<dbReference type="CDD" id="cd18870">
    <property type="entry name" value="NUDIX_AcylCoAdiphos_Nudt19"/>
    <property type="match status" value="1"/>
</dbReference>
<dbReference type="RefSeq" id="WP_188608665.1">
    <property type="nucleotide sequence ID" value="NZ_BMGG01000002.1"/>
</dbReference>
<keyword evidence="6" id="KW-0464">Manganese</keyword>
<dbReference type="PANTHER" id="PTHR12318">
    <property type="entry name" value="TESTOSTERONE-REGULATED PROTEIN RP2"/>
    <property type="match status" value="1"/>
</dbReference>
<evidence type="ECO:0000256" key="3">
    <source>
        <dbReference type="ARBA" id="ARBA00022723"/>
    </source>
</evidence>
<accession>A0A916XA01</accession>
<protein>
    <submittedName>
        <fullName evidence="8">NUDIX hydrolase</fullName>
    </submittedName>
</protein>
<dbReference type="Gene3D" id="3.90.79.10">
    <property type="entry name" value="Nucleoside Triphosphate Pyrophosphohydrolase"/>
    <property type="match status" value="1"/>
</dbReference>
<sequence>MSTSPETFRQAATVILLRDAEEGPEIFMVVRHHQIDFASGALVFPGGSLDPDDRRIAERAEWRVDVPGADAAAMTFRVAAIREAFEECGVLLARRAGAGSLLPAGELAAIDKAHRQALCAGTISFAAIIDEERLVLATDLLEPFAHWITPVGMPKRFDTHFFLAVAPEDQAALHDGGEAVDSTWITASQALSEAKAGRYTLVFATERNLYKLAPHGSAGELLAAARSSDIVTVQPEIVKTPTGRQLHIPAAAGYGGDVFEF</sequence>
<comment type="cofactor">
    <cofactor evidence="2">
        <name>Mg(2+)</name>
        <dbReference type="ChEBI" id="CHEBI:18420"/>
    </cofactor>
</comment>
<keyword evidence="3" id="KW-0479">Metal-binding</keyword>
<keyword evidence="5" id="KW-0460">Magnesium</keyword>
<reference evidence="8" key="1">
    <citation type="journal article" date="2014" name="Int. J. Syst. Evol. Microbiol.">
        <title>Complete genome sequence of Corynebacterium casei LMG S-19264T (=DSM 44701T), isolated from a smear-ripened cheese.</title>
        <authorList>
            <consortium name="US DOE Joint Genome Institute (JGI-PGF)"/>
            <person name="Walter F."/>
            <person name="Albersmeier A."/>
            <person name="Kalinowski J."/>
            <person name="Ruckert C."/>
        </authorList>
    </citation>
    <scope>NUCLEOTIDE SEQUENCE</scope>
    <source>
        <strain evidence="8">CGMCC 1.12919</strain>
    </source>
</reference>
<dbReference type="AlphaFoldDB" id="A0A916XA01"/>
<dbReference type="Proteomes" id="UP000637002">
    <property type="component" value="Unassembled WGS sequence"/>
</dbReference>
<evidence type="ECO:0000256" key="4">
    <source>
        <dbReference type="ARBA" id="ARBA00022801"/>
    </source>
</evidence>
<evidence type="ECO:0000256" key="2">
    <source>
        <dbReference type="ARBA" id="ARBA00001946"/>
    </source>
</evidence>
<evidence type="ECO:0000313" key="8">
    <source>
        <dbReference type="EMBL" id="GGC55908.1"/>
    </source>
</evidence>
<keyword evidence="9" id="KW-1185">Reference proteome</keyword>
<dbReference type="InterPro" id="IPR039121">
    <property type="entry name" value="NUDT19"/>
</dbReference>
<gene>
    <name evidence="8" type="ORF">GCM10010994_13570</name>
</gene>
<name>A0A916XA01_9HYPH</name>
<dbReference type="GO" id="GO:0046872">
    <property type="term" value="F:metal ion binding"/>
    <property type="evidence" value="ECO:0007669"/>
    <property type="project" value="UniProtKB-KW"/>
</dbReference>
<dbReference type="GO" id="GO:0016818">
    <property type="term" value="F:hydrolase activity, acting on acid anhydrides, in phosphorus-containing anhydrides"/>
    <property type="evidence" value="ECO:0007669"/>
    <property type="project" value="InterPro"/>
</dbReference>
<dbReference type="InterPro" id="IPR000086">
    <property type="entry name" value="NUDIX_hydrolase_dom"/>
</dbReference>
<evidence type="ECO:0000256" key="6">
    <source>
        <dbReference type="ARBA" id="ARBA00023211"/>
    </source>
</evidence>
<keyword evidence="4 8" id="KW-0378">Hydrolase</keyword>
<dbReference type="InterPro" id="IPR015797">
    <property type="entry name" value="NUDIX_hydrolase-like_dom_sf"/>
</dbReference>
<proteinExistence type="predicted"/>
<dbReference type="SUPFAM" id="SSF55811">
    <property type="entry name" value="Nudix"/>
    <property type="match status" value="1"/>
</dbReference>
<dbReference type="PROSITE" id="PS51462">
    <property type="entry name" value="NUDIX"/>
    <property type="match status" value="1"/>
</dbReference>
<comment type="caution">
    <text evidence="8">The sequence shown here is derived from an EMBL/GenBank/DDBJ whole genome shotgun (WGS) entry which is preliminary data.</text>
</comment>